<dbReference type="Proteomes" id="UP000242258">
    <property type="component" value="Unassembled WGS sequence"/>
</dbReference>
<gene>
    <name evidence="1" type="ORF">BI198_09530</name>
</gene>
<dbReference type="EMBL" id="MKEK01000001">
    <property type="protein sequence ID" value="OEY69779.1"/>
    <property type="molecule type" value="Genomic_DNA"/>
</dbReference>
<accession>A0A1E7Q6H3</accession>
<protein>
    <recommendedName>
        <fullName evidence="3">DUF2835 domain-containing protein</fullName>
    </recommendedName>
</protein>
<keyword evidence="2" id="KW-1185">Reference proteome</keyword>
<dbReference type="Pfam" id="PF11197">
    <property type="entry name" value="DUF2835"/>
    <property type="match status" value="1"/>
</dbReference>
<sequence>MMQQYFFSMTVSAEQCQRFYRADTKYLLVTADDGKKIQLLFKHFRPYIDSLGIRGRFRLTLTKEAAFIGLEKIN</sequence>
<name>A0A1E7Q6H3_9GAMM</name>
<dbReference type="STRING" id="1628148.BI198_09530"/>
<reference evidence="2" key="1">
    <citation type="submission" date="2016-09" db="EMBL/GenBank/DDBJ databases">
        <authorList>
            <person name="Wan X."/>
            <person name="Hou S."/>
        </authorList>
    </citation>
    <scope>NUCLEOTIDE SEQUENCE [LARGE SCALE GENOMIC DNA]</scope>
    <source>
        <strain evidence="2">KH87</strain>
    </source>
</reference>
<dbReference type="InterPro" id="IPR021363">
    <property type="entry name" value="DUF2835"/>
</dbReference>
<evidence type="ECO:0000313" key="2">
    <source>
        <dbReference type="Proteomes" id="UP000242258"/>
    </source>
</evidence>
<dbReference type="AlphaFoldDB" id="A0A1E7Q6H3"/>
<proteinExistence type="predicted"/>
<comment type="caution">
    <text evidence="1">The sequence shown here is derived from an EMBL/GenBank/DDBJ whole genome shotgun (WGS) entry which is preliminary data.</text>
</comment>
<evidence type="ECO:0008006" key="3">
    <source>
        <dbReference type="Google" id="ProtNLM"/>
    </source>
</evidence>
<evidence type="ECO:0000313" key="1">
    <source>
        <dbReference type="EMBL" id="OEY69779.1"/>
    </source>
</evidence>
<organism evidence="1 2">
    <name type="scientific">Rheinheimera salexigens</name>
    <dbReference type="NCBI Taxonomy" id="1628148"/>
    <lineage>
        <taxon>Bacteria</taxon>
        <taxon>Pseudomonadati</taxon>
        <taxon>Pseudomonadota</taxon>
        <taxon>Gammaproteobacteria</taxon>
        <taxon>Chromatiales</taxon>
        <taxon>Chromatiaceae</taxon>
        <taxon>Rheinheimera</taxon>
    </lineage>
</organism>